<dbReference type="Proteomes" id="UP000629025">
    <property type="component" value="Unassembled WGS sequence"/>
</dbReference>
<sequence>MKQLKSLIAAGLIALSAPSFAQSDMMGMMSSHPMDGAMVMEPTQNLELTFGMNVRLVNVKVIDSSNKPMSIGFKPMEEHTKSFNVPVPTLKPDNYTVHWTAMGEDGHRMNGSFQFMQH</sequence>
<dbReference type="EMBL" id="BMIJ01000003">
    <property type="protein sequence ID" value="GGB92598.1"/>
    <property type="molecule type" value="Genomic_DNA"/>
</dbReference>
<dbReference type="Pfam" id="PF04234">
    <property type="entry name" value="CopC"/>
    <property type="match status" value="1"/>
</dbReference>
<protein>
    <recommendedName>
        <fullName evidence="4">CopC domain-containing protein</fullName>
    </recommendedName>
</protein>
<comment type="caution">
    <text evidence="5">The sequence shown here is derived from an EMBL/GenBank/DDBJ whole genome shotgun (WGS) entry which is preliminary data.</text>
</comment>
<gene>
    <name evidence="5" type="ORF">GCM10011352_18320</name>
</gene>
<evidence type="ECO:0000313" key="6">
    <source>
        <dbReference type="Proteomes" id="UP000629025"/>
    </source>
</evidence>
<accession>A0ABQ1KCV3</accession>
<dbReference type="InterPro" id="IPR007348">
    <property type="entry name" value="CopC_dom"/>
</dbReference>
<feature type="signal peptide" evidence="3">
    <location>
        <begin position="1"/>
        <end position="21"/>
    </location>
</feature>
<keyword evidence="1 3" id="KW-0732">Signal</keyword>
<evidence type="ECO:0000313" key="5">
    <source>
        <dbReference type="EMBL" id="GGB92598.1"/>
    </source>
</evidence>
<keyword evidence="6" id="KW-1185">Reference proteome</keyword>
<keyword evidence="2" id="KW-0186">Copper</keyword>
<feature type="chain" id="PRO_5047403335" description="CopC domain-containing protein" evidence="3">
    <location>
        <begin position="22"/>
        <end position="118"/>
    </location>
</feature>
<dbReference type="SUPFAM" id="SSF81296">
    <property type="entry name" value="E set domains"/>
    <property type="match status" value="1"/>
</dbReference>
<name>A0ABQ1KCV3_9GAMM</name>
<feature type="domain" description="CopC" evidence="4">
    <location>
        <begin position="28"/>
        <end position="115"/>
    </location>
</feature>
<evidence type="ECO:0000259" key="4">
    <source>
        <dbReference type="Pfam" id="PF04234"/>
    </source>
</evidence>
<evidence type="ECO:0000256" key="2">
    <source>
        <dbReference type="ARBA" id="ARBA00023008"/>
    </source>
</evidence>
<dbReference type="InterPro" id="IPR014755">
    <property type="entry name" value="Cu-Rt/internalin_Ig-like"/>
</dbReference>
<proteinExistence type="predicted"/>
<evidence type="ECO:0000256" key="1">
    <source>
        <dbReference type="ARBA" id="ARBA00022729"/>
    </source>
</evidence>
<reference evidence="6" key="1">
    <citation type="journal article" date="2019" name="Int. J. Syst. Evol. Microbiol.">
        <title>The Global Catalogue of Microorganisms (GCM) 10K type strain sequencing project: providing services to taxonomists for standard genome sequencing and annotation.</title>
        <authorList>
            <consortium name="The Broad Institute Genomics Platform"/>
            <consortium name="The Broad Institute Genome Sequencing Center for Infectious Disease"/>
            <person name="Wu L."/>
            <person name="Ma J."/>
        </authorList>
    </citation>
    <scope>NUCLEOTIDE SEQUENCE [LARGE SCALE GENOMIC DNA]</scope>
    <source>
        <strain evidence="6">CGMCC 1.15341</strain>
    </source>
</reference>
<evidence type="ECO:0000256" key="3">
    <source>
        <dbReference type="SAM" id="SignalP"/>
    </source>
</evidence>
<dbReference type="Gene3D" id="2.60.40.1220">
    <property type="match status" value="1"/>
</dbReference>
<organism evidence="5 6">
    <name type="scientific">Marinobacterium zhoushanense</name>
    <dbReference type="NCBI Taxonomy" id="1679163"/>
    <lineage>
        <taxon>Bacteria</taxon>
        <taxon>Pseudomonadati</taxon>
        <taxon>Pseudomonadota</taxon>
        <taxon>Gammaproteobacteria</taxon>
        <taxon>Oceanospirillales</taxon>
        <taxon>Oceanospirillaceae</taxon>
        <taxon>Marinobacterium</taxon>
    </lineage>
</organism>
<dbReference type="RefSeq" id="WP_188747503.1">
    <property type="nucleotide sequence ID" value="NZ_BMIJ01000003.1"/>
</dbReference>
<dbReference type="InterPro" id="IPR014756">
    <property type="entry name" value="Ig_E-set"/>
</dbReference>